<accession>A0AAD4PJN7</accession>
<evidence type="ECO:0000313" key="2">
    <source>
        <dbReference type="EMBL" id="KAH8369622.1"/>
    </source>
</evidence>
<organism evidence="2 3">
    <name type="scientific">Drosophila rubida</name>
    <dbReference type="NCBI Taxonomy" id="30044"/>
    <lineage>
        <taxon>Eukaryota</taxon>
        <taxon>Metazoa</taxon>
        <taxon>Ecdysozoa</taxon>
        <taxon>Arthropoda</taxon>
        <taxon>Hexapoda</taxon>
        <taxon>Insecta</taxon>
        <taxon>Pterygota</taxon>
        <taxon>Neoptera</taxon>
        <taxon>Endopterygota</taxon>
        <taxon>Diptera</taxon>
        <taxon>Brachycera</taxon>
        <taxon>Muscomorpha</taxon>
        <taxon>Ephydroidea</taxon>
        <taxon>Drosophilidae</taxon>
        <taxon>Drosophila</taxon>
    </lineage>
</organism>
<gene>
    <name evidence="2" type="ORF">KR093_000320</name>
</gene>
<protein>
    <submittedName>
        <fullName evidence="2">Uncharacterized protein</fullName>
    </submittedName>
</protein>
<sequence>MNYKLDRLIPNQTPTLARISKELAWDLGHLDENGEATMVKLTTPTLAHLIPPEGFECPLGFSEDGRFGRKYAVRSRTPPRPLAIDEIKRRKISDVQETQPTSIIETPQVIDLCTEDNLAPNEGVEATSVLAAMPGTQPDRNLEELQQKYDQLQSNFDSLTAQNADLKATIEKLAATQPKLNTPTLSSVTTPQQLSKPQLYNGIKKYLGPSMAALVRMEMFGGGERSWKEDEREFAMELLQLGEHVYTHCCEEWRFRLPSLRTTRSWLQSDHPKHVADNGVAEDI</sequence>
<reference evidence="2" key="1">
    <citation type="journal article" date="2021" name="Mol. Ecol. Resour.">
        <title>Phylogenomic analyses of the genus Drosophila reveals genomic signals of climate adaptation.</title>
        <authorList>
            <person name="Li F."/>
            <person name="Rane R.V."/>
            <person name="Luria V."/>
            <person name="Xiong Z."/>
            <person name="Chen J."/>
            <person name="Li Z."/>
            <person name="Catullo R.A."/>
            <person name="Griffin P.C."/>
            <person name="Schiffer M."/>
            <person name="Pearce S."/>
            <person name="Lee S.F."/>
            <person name="McElroy K."/>
            <person name="Stocker A."/>
            <person name="Shirriffs J."/>
            <person name="Cockerell F."/>
            <person name="Coppin C."/>
            <person name="Sgro C.M."/>
            <person name="Karger A."/>
            <person name="Cain J.W."/>
            <person name="Weber J.A."/>
            <person name="Santpere G."/>
            <person name="Kirschner M.W."/>
            <person name="Hoffmann A.A."/>
            <person name="Oakeshott J.G."/>
            <person name="Zhang G."/>
        </authorList>
    </citation>
    <scope>NUCLEOTIDE SEQUENCE</scope>
    <source>
        <strain evidence="2">BGI-SZ-2011g</strain>
    </source>
</reference>
<proteinExistence type="predicted"/>
<keyword evidence="1" id="KW-0175">Coiled coil</keyword>
<dbReference type="AlphaFoldDB" id="A0AAD4PJN7"/>
<keyword evidence="3" id="KW-1185">Reference proteome</keyword>
<dbReference type="Proteomes" id="UP001200034">
    <property type="component" value="Unassembled WGS sequence"/>
</dbReference>
<dbReference type="EMBL" id="JAJJHW010002585">
    <property type="protein sequence ID" value="KAH8369622.1"/>
    <property type="molecule type" value="Genomic_DNA"/>
</dbReference>
<name>A0AAD4PJN7_9MUSC</name>
<evidence type="ECO:0000256" key="1">
    <source>
        <dbReference type="SAM" id="Coils"/>
    </source>
</evidence>
<evidence type="ECO:0000313" key="3">
    <source>
        <dbReference type="Proteomes" id="UP001200034"/>
    </source>
</evidence>
<feature type="coiled-coil region" evidence="1">
    <location>
        <begin position="142"/>
        <end position="176"/>
    </location>
</feature>
<comment type="caution">
    <text evidence="2">The sequence shown here is derived from an EMBL/GenBank/DDBJ whole genome shotgun (WGS) entry which is preliminary data.</text>
</comment>